<accession>A0ABY8CAK2</accession>
<evidence type="ECO:0000313" key="3">
    <source>
        <dbReference type="Proteomes" id="UP001222275"/>
    </source>
</evidence>
<dbReference type="CDD" id="cd00077">
    <property type="entry name" value="HDc"/>
    <property type="match status" value="1"/>
</dbReference>
<evidence type="ECO:0000259" key="1">
    <source>
        <dbReference type="Pfam" id="PF07514"/>
    </source>
</evidence>
<dbReference type="Pfam" id="PF07514">
    <property type="entry name" value="TraI_2"/>
    <property type="match status" value="1"/>
</dbReference>
<evidence type="ECO:0000313" key="2">
    <source>
        <dbReference type="EMBL" id="WEJ62547.1"/>
    </source>
</evidence>
<proteinExistence type="predicted"/>
<dbReference type="Gene3D" id="1.10.3210.40">
    <property type="match status" value="1"/>
</dbReference>
<name>A0ABY8CAK2_9GAMM</name>
<sequence length="315" mass="36314">MNPIMLYNQQKRLQVGNGKQLIGYAGIFGQELGCTDYGWCQVSLVDQNYITHYIQVDSEDYAEINQRYESLNLQNSESLYLWLEQRSDGSVLNWRLFKSTLTLEQLFPIYQACYDFDSLYQLFELVESLKVIPLRMFAREVLMDKPLMTAFVSIPASKRHHHSFPGGLLMHSLECALMTQQTVESLIDVSRKEKEVAVIAALFHDVGKVKTIGPTQHTSTGRLIDHEQFTLMLLAEPLNTLHEYWKEGAETLQYLLTWTEKQGVCRFVSGNAIKMSDRLSTSASLRSMAFNDKPDYYHFTELNIGSNKHYLNRLN</sequence>
<reference evidence="2 3" key="1">
    <citation type="submission" date="2022-06" db="EMBL/GenBank/DDBJ databases">
        <title>Thiomicrohabdus sp. nov, an obligately chemolithoautotrophic, sulfur-oxidizing bacterium isolated from beach of Guanyin Mountain. Amoy.</title>
        <authorList>
            <person name="Zhu H."/>
        </authorList>
    </citation>
    <scope>NUCLEOTIDE SEQUENCE [LARGE SCALE GENOMIC DNA]</scope>
    <source>
        <strain evidence="2 3">XGS-01</strain>
    </source>
</reference>
<dbReference type="SUPFAM" id="SSF109604">
    <property type="entry name" value="HD-domain/PDEase-like"/>
    <property type="match status" value="1"/>
</dbReference>
<dbReference type="Proteomes" id="UP001222275">
    <property type="component" value="Chromosome"/>
</dbReference>
<gene>
    <name evidence="2" type="ORF">NR989_11095</name>
</gene>
<dbReference type="RefSeq" id="WP_275594805.1">
    <property type="nucleotide sequence ID" value="NZ_CP102381.1"/>
</dbReference>
<protein>
    <submittedName>
        <fullName evidence="2">TraI domain-containing protein</fullName>
    </submittedName>
</protein>
<keyword evidence="3" id="KW-1185">Reference proteome</keyword>
<dbReference type="InterPro" id="IPR011119">
    <property type="entry name" value="Unchr_helicase_relaxase_TraI"/>
</dbReference>
<dbReference type="InterPro" id="IPR003607">
    <property type="entry name" value="HD/PDEase_dom"/>
</dbReference>
<dbReference type="EMBL" id="CP102381">
    <property type="protein sequence ID" value="WEJ62547.1"/>
    <property type="molecule type" value="Genomic_DNA"/>
</dbReference>
<organism evidence="2 3">
    <name type="scientific">Thiomicrorhabdus lithotrophica</name>
    <dbReference type="NCBI Taxonomy" id="2949997"/>
    <lineage>
        <taxon>Bacteria</taxon>
        <taxon>Pseudomonadati</taxon>
        <taxon>Pseudomonadota</taxon>
        <taxon>Gammaproteobacteria</taxon>
        <taxon>Thiotrichales</taxon>
        <taxon>Piscirickettsiaceae</taxon>
        <taxon>Thiomicrorhabdus</taxon>
    </lineage>
</organism>
<feature type="domain" description="Uncharacterised" evidence="1">
    <location>
        <begin position="153"/>
        <end position="209"/>
    </location>
</feature>